<dbReference type="GO" id="GO:0016020">
    <property type="term" value="C:membrane"/>
    <property type="evidence" value="ECO:0007669"/>
    <property type="project" value="UniProtKB-SubCell"/>
</dbReference>
<dbReference type="GO" id="GO:0016491">
    <property type="term" value="F:oxidoreductase activity"/>
    <property type="evidence" value="ECO:0007669"/>
    <property type="project" value="UniProtKB-KW"/>
</dbReference>
<evidence type="ECO:0000259" key="11">
    <source>
        <dbReference type="Pfam" id="PF07884"/>
    </source>
</evidence>
<evidence type="ECO:0000256" key="10">
    <source>
        <dbReference type="SAM" id="Phobius"/>
    </source>
</evidence>
<evidence type="ECO:0000256" key="6">
    <source>
        <dbReference type="ARBA" id="ARBA00023002"/>
    </source>
</evidence>
<sequence>MFEFPYLLWSNESDIVIFNFIGVIICVYSLYIEIKKEKDPGYRAACDFNEHMSCSRVLTSNLISHWPRPVRSQIEIQSEPERPCAPTTIIYDVITPKGSVGFTADDWLTCPSAILDFLLNGLRLPKRARRHKIY</sequence>
<dbReference type="Pfam" id="PF07884">
    <property type="entry name" value="VKOR"/>
    <property type="match status" value="1"/>
</dbReference>
<name>A0AAV4IQH8_9GAST</name>
<keyword evidence="9" id="KW-0676">Redox-active center</keyword>
<keyword evidence="6" id="KW-0560">Oxidoreductase</keyword>
<keyword evidence="3 10" id="KW-0812">Transmembrane</keyword>
<evidence type="ECO:0000256" key="8">
    <source>
        <dbReference type="ARBA" id="ARBA00023157"/>
    </source>
</evidence>
<dbReference type="InterPro" id="IPR012932">
    <property type="entry name" value="VKOR"/>
</dbReference>
<comment type="similarity">
    <text evidence="2">Belongs to the VKOR family.</text>
</comment>
<accession>A0AAV4IQH8</accession>
<evidence type="ECO:0000256" key="7">
    <source>
        <dbReference type="ARBA" id="ARBA00023136"/>
    </source>
</evidence>
<dbReference type="EMBL" id="BMAT01002734">
    <property type="protein sequence ID" value="GFS12664.1"/>
    <property type="molecule type" value="Genomic_DNA"/>
</dbReference>
<keyword evidence="8" id="KW-1015">Disulfide bond</keyword>
<dbReference type="GO" id="GO:0048038">
    <property type="term" value="F:quinone binding"/>
    <property type="evidence" value="ECO:0007669"/>
    <property type="project" value="UniProtKB-KW"/>
</dbReference>
<protein>
    <submittedName>
        <fullName evidence="12">Vitamin K epoxide reductase complex subunit 1-like</fullName>
    </submittedName>
</protein>
<dbReference type="InterPro" id="IPR038354">
    <property type="entry name" value="VKOR_sf"/>
</dbReference>
<evidence type="ECO:0000256" key="9">
    <source>
        <dbReference type="ARBA" id="ARBA00023284"/>
    </source>
</evidence>
<dbReference type="Gene3D" id="1.20.1440.130">
    <property type="entry name" value="VKOR domain"/>
    <property type="match status" value="1"/>
</dbReference>
<evidence type="ECO:0000313" key="13">
    <source>
        <dbReference type="Proteomes" id="UP000762676"/>
    </source>
</evidence>
<evidence type="ECO:0000256" key="3">
    <source>
        <dbReference type="ARBA" id="ARBA00022692"/>
    </source>
</evidence>
<evidence type="ECO:0000256" key="5">
    <source>
        <dbReference type="ARBA" id="ARBA00022989"/>
    </source>
</evidence>
<keyword evidence="7 10" id="KW-0472">Membrane</keyword>
<keyword evidence="4" id="KW-0874">Quinone</keyword>
<feature type="domain" description="Vitamin K epoxide reductase" evidence="11">
    <location>
        <begin position="15"/>
        <end position="62"/>
    </location>
</feature>
<feature type="transmembrane region" description="Helical" evidence="10">
    <location>
        <begin position="15"/>
        <end position="34"/>
    </location>
</feature>
<gene>
    <name evidence="12" type="ORF">ElyMa_001377100</name>
</gene>
<evidence type="ECO:0000313" key="12">
    <source>
        <dbReference type="EMBL" id="GFS12664.1"/>
    </source>
</evidence>
<proteinExistence type="inferred from homology"/>
<comment type="caution">
    <text evidence="12">The sequence shown here is derived from an EMBL/GenBank/DDBJ whole genome shotgun (WGS) entry which is preliminary data.</text>
</comment>
<dbReference type="AlphaFoldDB" id="A0AAV4IQH8"/>
<comment type="subcellular location">
    <subcellularLocation>
        <location evidence="1">Membrane</location>
        <topology evidence="1">Multi-pass membrane protein</topology>
    </subcellularLocation>
</comment>
<reference evidence="12 13" key="1">
    <citation type="journal article" date="2021" name="Elife">
        <title>Chloroplast acquisition without the gene transfer in kleptoplastic sea slugs, Plakobranchus ocellatus.</title>
        <authorList>
            <person name="Maeda T."/>
            <person name="Takahashi S."/>
            <person name="Yoshida T."/>
            <person name="Shimamura S."/>
            <person name="Takaki Y."/>
            <person name="Nagai Y."/>
            <person name="Toyoda A."/>
            <person name="Suzuki Y."/>
            <person name="Arimoto A."/>
            <person name="Ishii H."/>
            <person name="Satoh N."/>
            <person name="Nishiyama T."/>
            <person name="Hasebe M."/>
            <person name="Maruyama T."/>
            <person name="Minagawa J."/>
            <person name="Obokata J."/>
            <person name="Shigenobu S."/>
        </authorList>
    </citation>
    <scope>NUCLEOTIDE SEQUENCE [LARGE SCALE GENOMIC DNA]</scope>
</reference>
<dbReference type="Proteomes" id="UP000762676">
    <property type="component" value="Unassembled WGS sequence"/>
</dbReference>
<organism evidence="12 13">
    <name type="scientific">Elysia marginata</name>
    <dbReference type="NCBI Taxonomy" id="1093978"/>
    <lineage>
        <taxon>Eukaryota</taxon>
        <taxon>Metazoa</taxon>
        <taxon>Spiralia</taxon>
        <taxon>Lophotrochozoa</taxon>
        <taxon>Mollusca</taxon>
        <taxon>Gastropoda</taxon>
        <taxon>Heterobranchia</taxon>
        <taxon>Euthyneura</taxon>
        <taxon>Panpulmonata</taxon>
        <taxon>Sacoglossa</taxon>
        <taxon>Placobranchoidea</taxon>
        <taxon>Plakobranchidae</taxon>
        <taxon>Elysia</taxon>
    </lineage>
</organism>
<evidence type="ECO:0000256" key="2">
    <source>
        <dbReference type="ARBA" id="ARBA00006214"/>
    </source>
</evidence>
<keyword evidence="5 10" id="KW-1133">Transmembrane helix</keyword>
<evidence type="ECO:0000256" key="1">
    <source>
        <dbReference type="ARBA" id="ARBA00004141"/>
    </source>
</evidence>
<keyword evidence="13" id="KW-1185">Reference proteome</keyword>
<evidence type="ECO:0000256" key="4">
    <source>
        <dbReference type="ARBA" id="ARBA00022719"/>
    </source>
</evidence>